<evidence type="ECO:0000313" key="3">
    <source>
        <dbReference type="EMBL" id="GGO03711.1"/>
    </source>
</evidence>
<organism evidence="3 4">
    <name type="scientific">Saccharibacillus kuerlensis</name>
    <dbReference type="NCBI Taxonomy" id="459527"/>
    <lineage>
        <taxon>Bacteria</taxon>
        <taxon>Bacillati</taxon>
        <taxon>Bacillota</taxon>
        <taxon>Bacilli</taxon>
        <taxon>Bacillales</taxon>
        <taxon>Paenibacillaceae</taxon>
        <taxon>Saccharibacillus</taxon>
    </lineage>
</organism>
<dbReference type="GO" id="GO:0016301">
    <property type="term" value="F:kinase activity"/>
    <property type="evidence" value="ECO:0007669"/>
    <property type="project" value="UniProtKB-KW"/>
</dbReference>
<keyword evidence="3" id="KW-0808">Transferase</keyword>
<keyword evidence="3" id="KW-0418">Kinase</keyword>
<evidence type="ECO:0000313" key="4">
    <source>
        <dbReference type="Proteomes" id="UP000606653"/>
    </source>
</evidence>
<evidence type="ECO:0000256" key="1">
    <source>
        <dbReference type="ARBA" id="ARBA00038240"/>
    </source>
</evidence>
<dbReference type="Gene3D" id="3.30.200.20">
    <property type="entry name" value="Phosphorylase Kinase, domain 1"/>
    <property type="match status" value="1"/>
</dbReference>
<dbReference type="InterPro" id="IPR050249">
    <property type="entry name" value="Pseudomonas-type_ThrB"/>
</dbReference>
<protein>
    <submittedName>
        <fullName evidence="3">Homoserine kinase</fullName>
    </submittedName>
</protein>
<reference evidence="4" key="1">
    <citation type="journal article" date="2019" name="Int. J. Syst. Evol. Microbiol.">
        <title>The Global Catalogue of Microorganisms (GCM) 10K type strain sequencing project: providing services to taxonomists for standard genome sequencing and annotation.</title>
        <authorList>
            <consortium name="The Broad Institute Genomics Platform"/>
            <consortium name="The Broad Institute Genome Sequencing Center for Infectious Disease"/>
            <person name="Wu L."/>
            <person name="Ma J."/>
        </authorList>
    </citation>
    <scope>NUCLEOTIDE SEQUENCE [LARGE SCALE GENOMIC DNA]</scope>
    <source>
        <strain evidence="4">CGMCC 1.6964</strain>
    </source>
</reference>
<comment type="caution">
    <text evidence="3">The sequence shown here is derived from an EMBL/GenBank/DDBJ whole genome shotgun (WGS) entry which is preliminary data.</text>
</comment>
<dbReference type="InterPro" id="IPR011009">
    <property type="entry name" value="Kinase-like_dom_sf"/>
</dbReference>
<accession>A0ABQ2L538</accession>
<gene>
    <name evidence="3" type="primary">thrB</name>
    <name evidence="3" type="ORF">GCM10010969_28160</name>
</gene>
<comment type="similarity">
    <text evidence="1">Belongs to the pseudomonas-type ThrB family.</text>
</comment>
<proteinExistence type="inferred from homology"/>
<evidence type="ECO:0000259" key="2">
    <source>
        <dbReference type="Pfam" id="PF01636"/>
    </source>
</evidence>
<dbReference type="PANTHER" id="PTHR21064:SF6">
    <property type="entry name" value="AMINOGLYCOSIDE PHOSPHOTRANSFERASE DOMAIN-CONTAINING PROTEIN"/>
    <property type="match status" value="1"/>
</dbReference>
<dbReference type="InterPro" id="IPR002575">
    <property type="entry name" value="Aminoglycoside_PTrfase"/>
</dbReference>
<dbReference type="Proteomes" id="UP000606653">
    <property type="component" value="Unassembled WGS sequence"/>
</dbReference>
<dbReference type="SUPFAM" id="SSF56112">
    <property type="entry name" value="Protein kinase-like (PK-like)"/>
    <property type="match status" value="1"/>
</dbReference>
<dbReference type="EMBL" id="BMLN01000008">
    <property type="protein sequence ID" value="GGO03711.1"/>
    <property type="molecule type" value="Genomic_DNA"/>
</dbReference>
<dbReference type="Gene3D" id="3.90.1200.10">
    <property type="match status" value="1"/>
</dbReference>
<sequence>MTGKTEASEYEALRHTVRQYWPDFSGTLKSGAKGWNNTTRFVDYGGKRFVLRVYETHRDPEKIRFEHEVLLRLAEEQLSFQTPVPWLTAAGETIVKLEDGSGRYGCLFAYIEGRRPDDEDQRPLTSFGEAAGELSAVLAGIRTTLQPAYRPYYELGEAYPLCDPDRVSAFCAQPPTELAEVASSLRLLSESYSDILRELEHLRNLPHQLVHGDLNASNLLVSEEDPSRACALLDFEFCTYDIRAMEAAVILSGLPQGEEAISRFMEGFRIRAALQPEEIEAIPLLMRLRKVDVFLHFLTRYLENTDGPNVLEEQSRLLSTDLKNMRDGETKIKLLLSDI</sequence>
<keyword evidence="4" id="KW-1185">Reference proteome</keyword>
<dbReference type="Pfam" id="PF01636">
    <property type="entry name" value="APH"/>
    <property type="match status" value="1"/>
</dbReference>
<name>A0ABQ2L538_9BACL</name>
<dbReference type="PANTHER" id="PTHR21064">
    <property type="entry name" value="AMINOGLYCOSIDE PHOSPHOTRANSFERASE DOMAIN-CONTAINING PROTEIN-RELATED"/>
    <property type="match status" value="1"/>
</dbReference>
<feature type="domain" description="Aminoglycoside phosphotransferase" evidence="2">
    <location>
        <begin position="32"/>
        <end position="268"/>
    </location>
</feature>